<comment type="caution">
    <text evidence="2">The sequence shown here is derived from an EMBL/GenBank/DDBJ whole genome shotgun (WGS) entry which is preliminary data.</text>
</comment>
<keyword evidence="2" id="KW-0489">Methyltransferase</keyword>
<dbReference type="EMBL" id="JSYZ01000004">
    <property type="protein sequence ID" value="KPA92116.1"/>
    <property type="molecule type" value="Genomic_DNA"/>
</dbReference>
<keyword evidence="3" id="KW-1185">Reference proteome</keyword>
<dbReference type="Pfam" id="PF01861">
    <property type="entry name" value="BpsA_C"/>
    <property type="match status" value="1"/>
</dbReference>
<sequence>MHNLVQLRERLLAHLPARLAAPVQEQAALDDLLSKLTRPRRIHQLLSSRLTVRQILHCLVELLAEGQLQLIREQAVPQLVLGTPVGALPGHGLHLVDDACLRLEPRYREVMADLLSDKKSIYDQSIETFETQIRRYKIMQSLGDLNHGNLLLLGDDALFSLFLALHGYRQRIVVADIDRDLLATIERTCRAQAIDTIEVVEYDVFQPLPEQLQGRFDCFAVNGFKDLGGLLTFICRGVQSLAPTADVGYVNFGNHEVQDATQLAMEVQIHQALLRFGLYMDHCVPCAETHVSEAFEQAMLHGVLECAALPGERRAQACEQWLETLAERFADLSWVRMHSFPDIQLSPLKLGRCRVASDNRREVSRFLRLSQLYARSTPEVA</sequence>
<gene>
    <name evidence="2" type="ORF">PF66_01700</name>
</gene>
<reference evidence="2 3" key="1">
    <citation type="journal article" date="2015" name="PLoS ONE">
        <title>Rice-Infecting Pseudomonas Genomes Are Highly Accessorized and Harbor Multiple Putative Virulence Mechanisms to Cause Sheath Brown Rot.</title>
        <authorList>
            <person name="Quibod I.L."/>
            <person name="Grande G."/>
            <person name="Oreiro E.G."/>
            <person name="Borja F.N."/>
            <person name="Dossa G.S."/>
            <person name="Mauleon R."/>
            <person name="Cruz C.V."/>
            <person name="Oliva R."/>
        </authorList>
    </citation>
    <scope>NUCLEOTIDE SEQUENCE [LARGE SCALE GENOMIC DNA]</scope>
    <source>
        <strain evidence="2 3">IRRI 6609</strain>
    </source>
</reference>
<keyword evidence="2" id="KW-0808">Transferase</keyword>
<protein>
    <submittedName>
        <fullName evidence="2">Putative methyltransferase</fullName>
    </submittedName>
</protein>
<dbReference type="RefSeq" id="WP_054062410.1">
    <property type="nucleotide sequence ID" value="NZ_JSYZ01000004.1"/>
</dbReference>
<dbReference type="InterPro" id="IPR002723">
    <property type="entry name" value="BpsA_C"/>
</dbReference>
<evidence type="ECO:0000259" key="1">
    <source>
        <dbReference type="Pfam" id="PF01861"/>
    </source>
</evidence>
<dbReference type="AlphaFoldDB" id="A0A0M9GII3"/>
<organism evidence="2 3">
    <name type="scientific">Pseudomonas asplenii</name>
    <dbReference type="NCBI Taxonomy" id="53407"/>
    <lineage>
        <taxon>Bacteria</taxon>
        <taxon>Pseudomonadati</taxon>
        <taxon>Pseudomonadota</taxon>
        <taxon>Gammaproteobacteria</taxon>
        <taxon>Pseudomonadales</taxon>
        <taxon>Pseudomonadaceae</taxon>
        <taxon>Pseudomonas</taxon>
    </lineage>
</organism>
<dbReference type="InterPro" id="IPR029063">
    <property type="entry name" value="SAM-dependent_MTases_sf"/>
</dbReference>
<dbReference type="PATRIC" id="fig|50340.43.peg.4859"/>
<proteinExistence type="predicted"/>
<dbReference type="Gene3D" id="3.40.50.150">
    <property type="entry name" value="Vaccinia Virus protein VP39"/>
    <property type="match status" value="1"/>
</dbReference>
<name>A0A0M9GII3_9PSED</name>
<dbReference type="SUPFAM" id="SSF53335">
    <property type="entry name" value="S-adenosyl-L-methionine-dependent methyltransferases"/>
    <property type="match status" value="1"/>
</dbReference>
<dbReference type="Proteomes" id="UP000037931">
    <property type="component" value="Unassembled WGS sequence"/>
</dbReference>
<dbReference type="OrthoDB" id="7593728at2"/>
<evidence type="ECO:0000313" key="2">
    <source>
        <dbReference type="EMBL" id="KPA92116.1"/>
    </source>
</evidence>
<dbReference type="GO" id="GO:0032259">
    <property type="term" value="P:methylation"/>
    <property type="evidence" value="ECO:0007669"/>
    <property type="project" value="UniProtKB-KW"/>
</dbReference>
<dbReference type="GO" id="GO:0008168">
    <property type="term" value="F:methyltransferase activity"/>
    <property type="evidence" value="ECO:0007669"/>
    <property type="project" value="UniProtKB-KW"/>
</dbReference>
<accession>A0A0M9GII3</accession>
<dbReference type="STRING" id="50340.PF66_01700"/>
<evidence type="ECO:0000313" key="3">
    <source>
        <dbReference type="Proteomes" id="UP000037931"/>
    </source>
</evidence>
<feature type="domain" description="N(4)-bis(aminopropyl)spermidine synthase C-terminal" evidence="1">
    <location>
        <begin position="119"/>
        <end position="256"/>
    </location>
</feature>